<dbReference type="FunFam" id="3.10.250.10:FF:000007">
    <property type="entry name" value="Soluble scavenger receptor cysteine-rich domain-containing protein SSC5D"/>
    <property type="match status" value="1"/>
</dbReference>
<accession>A0A8S3R901</accession>
<dbReference type="SUPFAM" id="SSF56487">
    <property type="entry name" value="SRCR-like"/>
    <property type="match status" value="2"/>
</dbReference>
<keyword evidence="1" id="KW-0732">Signal</keyword>
<evidence type="ECO:0000313" key="9">
    <source>
        <dbReference type="Proteomes" id="UP000683360"/>
    </source>
</evidence>
<dbReference type="PROSITE" id="PS50287">
    <property type="entry name" value="SRCR_2"/>
    <property type="match status" value="2"/>
</dbReference>
<dbReference type="PANTHER" id="PTHR48071:SF18">
    <property type="entry name" value="DELETED IN MALIGNANT BRAIN TUMORS 1 PROTEIN-RELATED"/>
    <property type="match status" value="1"/>
</dbReference>
<gene>
    <name evidence="8" type="ORF">MEDL_19549</name>
</gene>
<reference evidence="8" key="1">
    <citation type="submission" date="2021-03" db="EMBL/GenBank/DDBJ databases">
        <authorList>
            <person name="Bekaert M."/>
        </authorList>
    </citation>
    <scope>NUCLEOTIDE SEQUENCE</scope>
</reference>
<feature type="disulfide bond" evidence="6">
    <location>
        <begin position="29"/>
        <end position="39"/>
    </location>
</feature>
<dbReference type="Gene3D" id="3.10.250.10">
    <property type="entry name" value="SRCR-like domain"/>
    <property type="match status" value="2"/>
</dbReference>
<feature type="domain" description="SRCR" evidence="7">
    <location>
        <begin position="62"/>
        <end position="178"/>
    </location>
</feature>
<keyword evidence="4" id="KW-0675">Receptor</keyword>
<keyword evidence="2" id="KW-0677">Repeat</keyword>
<dbReference type="PRINTS" id="PR00258">
    <property type="entry name" value="SPERACTRCPTR"/>
</dbReference>
<feature type="disulfide bond" evidence="6">
    <location>
        <begin position="147"/>
        <end position="157"/>
    </location>
</feature>
<evidence type="ECO:0000256" key="3">
    <source>
        <dbReference type="ARBA" id="ARBA00023157"/>
    </source>
</evidence>
<protein>
    <submittedName>
        <fullName evidence="8">DMBT1</fullName>
    </submittedName>
</protein>
<dbReference type="GO" id="GO:0016020">
    <property type="term" value="C:membrane"/>
    <property type="evidence" value="ECO:0007669"/>
    <property type="project" value="InterPro"/>
</dbReference>
<dbReference type="AlphaFoldDB" id="A0A8S3R901"/>
<dbReference type="Proteomes" id="UP000683360">
    <property type="component" value="Unassembled WGS sequence"/>
</dbReference>
<keyword evidence="5" id="KW-0325">Glycoprotein</keyword>
<organism evidence="8 9">
    <name type="scientific">Mytilus edulis</name>
    <name type="common">Blue mussel</name>
    <dbReference type="NCBI Taxonomy" id="6550"/>
    <lineage>
        <taxon>Eukaryota</taxon>
        <taxon>Metazoa</taxon>
        <taxon>Spiralia</taxon>
        <taxon>Lophotrochozoa</taxon>
        <taxon>Mollusca</taxon>
        <taxon>Bivalvia</taxon>
        <taxon>Autobranchia</taxon>
        <taxon>Pteriomorphia</taxon>
        <taxon>Mytilida</taxon>
        <taxon>Mytiloidea</taxon>
        <taxon>Mytilidae</taxon>
        <taxon>Mytilinae</taxon>
        <taxon>Mytilus</taxon>
    </lineage>
</organism>
<dbReference type="InterPro" id="IPR036772">
    <property type="entry name" value="SRCR-like_dom_sf"/>
</dbReference>
<sequence length="178" mass="19773">MDIASQDAYSGAYFGRGYGLPILLDDLICYGTETIISDCRSNGLFHHNCDHSEDAGVFCQAVRLVGGYYYWEGRVEVYHEGQWGTICDDQFDRQDALLFVLFLHNCAELNVAIVYIHECLCCRSIASYGNARFGEGSGSIMLDNLECSGYETDLAQCKSNGWYTNDCTHSEDASISCG</sequence>
<evidence type="ECO:0000259" key="7">
    <source>
        <dbReference type="PROSITE" id="PS50287"/>
    </source>
</evidence>
<keyword evidence="3 6" id="KW-1015">Disulfide bond</keyword>
<name>A0A8S3R901_MYTED</name>
<comment type="caution">
    <text evidence="8">The sequence shown here is derived from an EMBL/GenBank/DDBJ whole genome shotgun (WGS) entry which is preliminary data.</text>
</comment>
<evidence type="ECO:0000256" key="6">
    <source>
        <dbReference type="PROSITE-ProRule" id="PRU00196"/>
    </source>
</evidence>
<dbReference type="OrthoDB" id="422749at2759"/>
<evidence type="ECO:0000256" key="2">
    <source>
        <dbReference type="ARBA" id="ARBA00022737"/>
    </source>
</evidence>
<evidence type="ECO:0000256" key="4">
    <source>
        <dbReference type="ARBA" id="ARBA00023170"/>
    </source>
</evidence>
<dbReference type="SMART" id="SM00202">
    <property type="entry name" value="SR"/>
    <property type="match status" value="2"/>
</dbReference>
<keyword evidence="9" id="KW-1185">Reference proteome</keyword>
<evidence type="ECO:0000256" key="5">
    <source>
        <dbReference type="ARBA" id="ARBA00023180"/>
    </source>
</evidence>
<evidence type="ECO:0000256" key="1">
    <source>
        <dbReference type="ARBA" id="ARBA00022729"/>
    </source>
</evidence>
<dbReference type="Pfam" id="PF00530">
    <property type="entry name" value="SRCR"/>
    <property type="match status" value="2"/>
</dbReference>
<evidence type="ECO:0000313" key="8">
    <source>
        <dbReference type="EMBL" id="CAG2205113.1"/>
    </source>
</evidence>
<dbReference type="EMBL" id="CAJPWZ010001013">
    <property type="protein sequence ID" value="CAG2205113.1"/>
    <property type="molecule type" value="Genomic_DNA"/>
</dbReference>
<dbReference type="PANTHER" id="PTHR48071">
    <property type="entry name" value="SRCR DOMAIN-CONTAINING PROTEIN"/>
    <property type="match status" value="1"/>
</dbReference>
<comment type="caution">
    <text evidence="6">Lacks conserved residue(s) required for the propagation of feature annotation.</text>
</comment>
<dbReference type="InterPro" id="IPR001190">
    <property type="entry name" value="SRCR"/>
</dbReference>
<feature type="domain" description="SRCR" evidence="7">
    <location>
        <begin position="21"/>
        <end position="60"/>
    </location>
</feature>
<proteinExistence type="predicted"/>